<evidence type="ECO:0000313" key="2">
    <source>
        <dbReference type="EMBL" id="KIJ10402.1"/>
    </source>
</evidence>
<evidence type="ECO:0000256" key="1">
    <source>
        <dbReference type="SAM" id="SignalP"/>
    </source>
</evidence>
<evidence type="ECO:0000313" key="3">
    <source>
        <dbReference type="Proteomes" id="UP000053647"/>
    </source>
</evidence>
<sequence>MTANRWKPSVLLSVLVAIWICMTCCNSGRWVYPSQRSFPGGIVAIENFTSTNVFCLRANRTHRSATCRRALSTKRRKTICVAESLESSQ</sequence>
<proteinExistence type="predicted"/>
<name>A0A0C9TRG0_PAXIN</name>
<reference evidence="2 3" key="1">
    <citation type="submission" date="2014-06" db="EMBL/GenBank/DDBJ databases">
        <authorList>
            <consortium name="DOE Joint Genome Institute"/>
            <person name="Kuo A."/>
            <person name="Kohler A."/>
            <person name="Nagy L.G."/>
            <person name="Floudas D."/>
            <person name="Copeland A."/>
            <person name="Barry K.W."/>
            <person name="Cichocki N."/>
            <person name="Veneault-Fourrey C."/>
            <person name="LaButti K."/>
            <person name="Lindquist E.A."/>
            <person name="Lipzen A."/>
            <person name="Lundell T."/>
            <person name="Morin E."/>
            <person name="Murat C."/>
            <person name="Sun H."/>
            <person name="Tunlid A."/>
            <person name="Henrissat B."/>
            <person name="Grigoriev I.V."/>
            <person name="Hibbett D.S."/>
            <person name="Martin F."/>
            <person name="Nordberg H.P."/>
            <person name="Cantor M.N."/>
            <person name="Hua S.X."/>
        </authorList>
    </citation>
    <scope>NUCLEOTIDE SEQUENCE [LARGE SCALE GENOMIC DNA]</scope>
    <source>
        <strain evidence="2 3">ATCC 200175</strain>
    </source>
</reference>
<dbReference type="EMBL" id="KN819407">
    <property type="protein sequence ID" value="KIJ10402.1"/>
    <property type="molecule type" value="Genomic_DNA"/>
</dbReference>
<protein>
    <recommendedName>
        <fullName evidence="4">Secreted protein</fullName>
    </recommendedName>
</protein>
<accession>A0A0C9TRG0</accession>
<dbReference type="HOGENOM" id="CLU_2460803_0_0_1"/>
<dbReference type="AlphaFoldDB" id="A0A0C9TRG0"/>
<keyword evidence="3" id="KW-1185">Reference proteome</keyword>
<reference evidence="3" key="2">
    <citation type="submission" date="2015-01" db="EMBL/GenBank/DDBJ databases">
        <title>Evolutionary Origins and Diversification of the Mycorrhizal Mutualists.</title>
        <authorList>
            <consortium name="DOE Joint Genome Institute"/>
            <consortium name="Mycorrhizal Genomics Consortium"/>
            <person name="Kohler A."/>
            <person name="Kuo A."/>
            <person name="Nagy L.G."/>
            <person name="Floudas D."/>
            <person name="Copeland A."/>
            <person name="Barry K.W."/>
            <person name="Cichocki N."/>
            <person name="Veneault-Fourrey C."/>
            <person name="LaButti K."/>
            <person name="Lindquist E.A."/>
            <person name="Lipzen A."/>
            <person name="Lundell T."/>
            <person name="Morin E."/>
            <person name="Murat C."/>
            <person name="Riley R."/>
            <person name="Ohm R."/>
            <person name="Sun H."/>
            <person name="Tunlid A."/>
            <person name="Henrissat B."/>
            <person name="Grigoriev I.V."/>
            <person name="Hibbett D.S."/>
            <person name="Martin F."/>
        </authorList>
    </citation>
    <scope>NUCLEOTIDE SEQUENCE [LARGE SCALE GENOMIC DNA]</scope>
    <source>
        <strain evidence="3">ATCC 200175</strain>
    </source>
</reference>
<feature type="signal peptide" evidence="1">
    <location>
        <begin position="1"/>
        <end position="27"/>
    </location>
</feature>
<keyword evidence="1" id="KW-0732">Signal</keyword>
<organism evidence="2 3">
    <name type="scientific">Paxillus involutus ATCC 200175</name>
    <dbReference type="NCBI Taxonomy" id="664439"/>
    <lineage>
        <taxon>Eukaryota</taxon>
        <taxon>Fungi</taxon>
        <taxon>Dikarya</taxon>
        <taxon>Basidiomycota</taxon>
        <taxon>Agaricomycotina</taxon>
        <taxon>Agaricomycetes</taxon>
        <taxon>Agaricomycetidae</taxon>
        <taxon>Boletales</taxon>
        <taxon>Paxilineae</taxon>
        <taxon>Paxillaceae</taxon>
        <taxon>Paxillus</taxon>
    </lineage>
</organism>
<feature type="chain" id="PRO_5002204310" description="Secreted protein" evidence="1">
    <location>
        <begin position="28"/>
        <end position="89"/>
    </location>
</feature>
<gene>
    <name evidence="2" type="ORF">PAXINDRAFT_172162</name>
</gene>
<feature type="non-terminal residue" evidence="2">
    <location>
        <position position="89"/>
    </location>
</feature>
<evidence type="ECO:0008006" key="4">
    <source>
        <dbReference type="Google" id="ProtNLM"/>
    </source>
</evidence>
<dbReference type="Proteomes" id="UP000053647">
    <property type="component" value="Unassembled WGS sequence"/>
</dbReference>